<dbReference type="AlphaFoldDB" id="A0A8H9GRF9"/>
<gene>
    <name evidence="1" type="ORF">GCM10008956_29890</name>
</gene>
<dbReference type="Proteomes" id="UP000600547">
    <property type="component" value="Unassembled WGS sequence"/>
</dbReference>
<keyword evidence="2" id="KW-1185">Reference proteome</keyword>
<reference evidence="2" key="1">
    <citation type="journal article" date="2019" name="Int. J. Syst. Evol. Microbiol.">
        <title>The Global Catalogue of Microorganisms (GCM) 10K type strain sequencing project: providing services to taxonomists for standard genome sequencing and annotation.</title>
        <authorList>
            <consortium name="The Broad Institute Genomics Platform"/>
            <consortium name="The Broad Institute Genome Sequencing Center for Infectious Disease"/>
            <person name="Wu L."/>
            <person name="Ma J."/>
        </authorList>
    </citation>
    <scope>NUCLEOTIDE SEQUENCE [LARGE SCALE GENOMIC DNA]</scope>
    <source>
        <strain evidence="2">JCM 31047</strain>
    </source>
</reference>
<organism evidence="1 2">
    <name type="scientific">Deinococcus arenae</name>
    <dbReference type="NCBI Taxonomy" id="1452751"/>
    <lineage>
        <taxon>Bacteria</taxon>
        <taxon>Thermotogati</taxon>
        <taxon>Deinococcota</taxon>
        <taxon>Deinococci</taxon>
        <taxon>Deinococcales</taxon>
        <taxon>Deinococcaceae</taxon>
        <taxon>Deinococcus</taxon>
    </lineage>
</organism>
<accession>A0A8H9GRF9</accession>
<evidence type="ECO:0000313" key="2">
    <source>
        <dbReference type="Proteomes" id="UP000600547"/>
    </source>
</evidence>
<proteinExistence type="predicted"/>
<protein>
    <submittedName>
        <fullName evidence="1">Uncharacterized protein</fullName>
    </submittedName>
</protein>
<sequence>MALPKAADVKRYTFPAYLKASNYRGETPMDWYSPWTASRDCIDVYFPQIPYRLSSSEALEYVRQPEVSNICPHKIIIEMCFVINRKCVDGDSIGIDPGTEEMPSKETGKGYSGPGDLEWASCMALEEDFEIGDFMGAVTDDDKHKIWNGEQFWACHYVMKAKYAYPR</sequence>
<name>A0A8H9GRF9_9DEIO</name>
<dbReference type="EMBL" id="BMQG01000011">
    <property type="protein sequence ID" value="GGM51879.1"/>
    <property type="molecule type" value="Genomic_DNA"/>
</dbReference>
<comment type="caution">
    <text evidence="1">The sequence shown here is derived from an EMBL/GenBank/DDBJ whole genome shotgun (WGS) entry which is preliminary data.</text>
</comment>
<evidence type="ECO:0000313" key="1">
    <source>
        <dbReference type="EMBL" id="GGM51879.1"/>
    </source>
</evidence>